<dbReference type="EMBL" id="JBBUTH010000003">
    <property type="protein sequence ID" value="MEK8049689.1"/>
    <property type="molecule type" value="Genomic_DNA"/>
</dbReference>
<feature type="signal peptide" evidence="1">
    <location>
        <begin position="1"/>
        <end position="26"/>
    </location>
</feature>
<name>A0ABU9CCT3_9BURK</name>
<proteinExistence type="predicted"/>
<dbReference type="RefSeq" id="WP_341409372.1">
    <property type="nucleotide sequence ID" value="NZ_JBBUTH010000003.1"/>
</dbReference>
<organism evidence="3 4">
    <name type="scientific">Pseudaquabacterium inlustre</name>
    <dbReference type="NCBI Taxonomy" id="2984192"/>
    <lineage>
        <taxon>Bacteria</taxon>
        <taxon>Pseudomonadati</taxon>
        <taxon>Pseudomonadota</taxon>
        <taxon>Betaproteobacteria</taxon>
        <taxon>Burkholderiales</taxon>
        <taxon>Sphaerotilaceae</taxon>
        <taxon>Pseudaquabacterium</taxon>
    </lineage>
</organism>
<dbReference type="InterPro" id="IPR013424">
    <property type="entry name" value="Ice-binding_C"/>
</dbReference>
<sequence>MRQPSSLFRPLCAALLAGGLAATAQATQITASGVSDVTVSLTGADTVGELQVDGVATRSYSDWWTNAVAVTHSTETVVQVAPTTTSSGLAYVYDVTTSTPSITQYSTLYDAYAANLTFKTTADATTATLSFTVTNSTSSDVSLYLQIATWGSYLAATGSFGALATPTMPSLYLNTTGTWSNVTSNTSLSDGAHFQTNGYASYTLAANGSLTFTVAVDDTSALVDPTNLWVSLTTQTYGHTYTVVPGLSTTTRTLVGAELLAAVPEPQTYALMGAGLLMLGGLARRRAAR</sequence>
<accession>A0ABU9CCT3</accession>
<evidence type="ECO:0000256" key="1">
    <source>
        <dbReference type="SAM" id="SignalP"/>
    </source>
</evidence>
<keyword evidence="1" id="KW-0732">Signal</keyword>
<dbReference type="Pfam" id="PF07589">
    <property type="entry name" value="PEP-CTERM"/>
    <property type="match status" value="1"/>
</dbReference>
<reference evidence="3 4" key="1">
    <citation type="submission" date="2024-04" db="EMBL/GenBank/DDBJ databases">
        <title>Novel species of the genus Ideonella isolated from streams.</title>
        <authorList>
            <person name="Lu H."/>
        </authorList>
    </citation>
    <scope>NUCLEOTIDE SEQUENCE [LARGE SCALE GENOMIC DNA]</scope>
    <source>
        <strain evidence="3 4">DXS22W</strain>
    </source>
</reference>
<evidence type="ECO:0000313" key="3">
    <source>
        <dbReference type="EMBL" id="MEK8049689.1"/>
    </source>
</evidence>
<gene>
    <name evidence="3" type="ORF">AACH10_05535</name>
</gene>
<dbReference type="NCBIfam" id="TIGR02595">
    <property type="entry name" value="PEP_CTERM"/>
    <property type="match status" value="1"/>
</dbReference>
<dbReference type="Proteomes" id="UP001365405">
    <property type="component" value="Unassembled WGS sequence"/>
</dbReference>
<comment type="caution">
    <text evidence="3">The sequence shown here is derived from an EMBL/GenBank/DDBJ whole genome shotgun (WGS) entry which is preliminary data.</text>
</comment>
<evidence type="ECO:0000259" key="2">
    <source>
        <dbReference type="Pfam" id="PF07589"/>
    </source>
</evidence>
<protein>
    <submittedName>
        <fullName evidence="3">PEP-CTERM sorting domain-containing protein</fullName>
    </submittedName>
</protein>
<feature type="domain" description="Ice-binding protein C-terminal" evidence="2">
    <location>
        <begin position="262"/>
        <end position="286"/>
    </location>
</feature>
<keyword evidence="4" id="KW-1185">Reference proteome</keyword>
<feature type="chain" id="PRO_5045923409" evidence="1">
    <location>
        <begin position="27"/>
        <end position="289"/>
    </location>
</feature>
<evidence type="ECO:0000313" key="4">
    <source>
        <dbReference type="Proteomes" id="UP001365405"/>
    </source>
</evidence>